<feature type="compositionally biased region" description="Basic and acidic residues" evidence="1">
    <location>
        <begin position="37"/>
        <end position="46"/>
    </location>
</feature>
<organism evidence="3 4">
    <name type="scientific">Thelephora terrestris</name>
    <dbReference type="NCBI Taxonomy" id="56493"/>
    <lineage>
        <taxon>Eukaryota</taxon>
        <taxon>Fungi</taxon>
        <taxon>Dikarya</taxon>
        <taxon>Basidiomycota</taxon>
        <taxon>Agaricomycotina</taxon>
        <taxon>Agaricomycetes</taxon>
        <taxon>Thelephorales</taxon>
        <taxon>Thelephoraceae</taxon>
        <taxon>Thelephora</taxon>
    </lineage>
</organism>
<evidence type="ECO:0000256" key="1">
    <source>
        <dbReference type="SAM" id="MobiDB-lite"/>
    </source>
</evidence>
<feature type="compositionally biased region" description="Basic residues" evidence="1">
    <location>
        <begin position="1"/>
        <end position="10"/>
    </location>
</feature>
<name>A0A9P6HB21_9AGAM</name>
<evidence type="ECO:0000313" key="3">
    <source>
        <dbReference type="EMBL" id="KAF9782888.1"/>
    </source>
</evidence>
<keyword evidence="4" id="KW-1185">Reference proteome</keyword>
<dbReference type="Proteomes" id="UP000736335">
    <property type="component" value="Unassembled WGS sequence"/>
</dbReference>
<dbReference type="InterPro" id="IPR040521">
    <property type="entry name" value="KDZ"/>
</dbReference>
<dbReference type="EMBL" id="WIUZ02000011">
    <property type="protein sequence ID" value="KAF9782888.1"/>
    <property type="molecule type" value="Genomic_DNA"/>
</dbReference>
<feature type="compositionally biased region" description="Polar residues" evidence="1">
    <location>
        <begin position="73"/>
        <end position="85"/>
    </location>
</feature>
<evidence type="ECO:0000259" key="2">
    <source>
        <dbReference type="Pfam" id="PF18803"/>
    </source>
</evidence>
<accession>A0A9P6HB21</accession>
<reference evidence="3" key="2">
    <citation type="submission" date="2020-11" db="EMBL/GenBank/DDBJ databases">
        <authorList>
            <consortium name="DOE Joint Genome Institute"/>
            <person name="Kuo A."/>
            <person name="Miyauchi S."/>
            <person name="Kiss E."/>
            <person name="Drula E."/>
            <person name="Kohler A."/>
            <person name="Sanchez-Garcia M."/>
            <person name="Andreopoulos B."/>
            <person name="Barry K.W."/>
            <person name="Bonito G."/>
            <person name="Buee M."/>
            <person name="Carver A."/>
            <person name="Chen C."/>
            <person name="Cichocki N."/>
            <person name="Clum A."/>
            <person name="Culley D."/>
            <person name="Crous P.W."/>
            <person name="Fauchery L."/>
            <person name="Girlanda M."/>
            <person name="Hayes R."/>
            <person name="Keri Z."/>
            <person name="Labutti K."/>
            <person name="Lipzen A."/>
            <person name="Lombard V."/>
            <person name="Magnuson J."/>
            <person name="Maillard F."/>
            <person name="Morin E."/>
            <person name="Murat C."/>
            <person name="Nolan M."/>
            <person name="Ohm R."/>
            <person name="Pangilinan J."/>
            <person name="Pereira M."/>
            <person name="Perotto S."/>
            <person name="Peter M."/>
            <person name="Riley R."/>
            <person name="Sitrit Y."/>
            <person name="Stielow B."/>
            <person name="Szollosi G."/>
            <person name="Zifcakova L."/>
            <person name="Stursova M."/>
            <person name="Spatafora J.W."/>
            <person name="Tedersoo L."/>
            <person name="Vaario L.-M."/>
            <person name="Yamada A."/>
            <person name="Yan M."/>
            <person name="Wang P."/>
            <person name="Xu J."/>
            <person name="Bruns T."/>
            <person name="Baldrian P."/>
            <person name="Vilgalys R."/>
            <person name="Henrissat B."/>
            <person name="Grigoriev I.V."/>
            <person name="Hibbett D."/>
            <person name="Nagy L.G."/>
            <person name="Martin F.M."/>
        </authorList>
    </citation>
    <scope>NUCLEOTIDE SEQUENCE</scope>
    <source>
        <strain evidence="3">UH-Tt-Lm1</strain>
    </source>
</reference>
<feature type="domain" description="CxC2-like cysteine cluster KDZ transposase-associated" evidence="2">
    <location>
        <begin position="173"/>
        <end position="278"/>
    </location>
</feature>
<protein>
    <recommendedName>
        <fullName evidence="2">CxC2-like cysteine cluster KDZ transposase-associated domain-containing protein</fullName>
    </recommendedName>
</protein>
<feature type="region of interest" description="Disordered" evidence="1">
    <location>
        <begin position="1"/>
        <end position="92"/>
    </location>
</feature>
<dbReference type="Pfam" id="PF18758">
    <property type="entry name" value="KDZ"/>
    <property type="match status" value="1"/>
</dbReference>
<evidence type="ECO:0000313" key="4">
    <source>
        <dbReference type="Proteomes" id="UP000736335"/>
    </source>
</evidence>
<dbReference type="CDD" id="cd19757">
    <property type="entry name" value="Bbox1"/>
    <property type="match status" value="1"/>
</dbReference>
<proteinExistence type="predicted"/>
<gene>
    <name evidence="3" type="ORF">BJ322DRAFT_1110771</name>
</gene>
<dbReference type="OrthoDB" id="3235114at2759"/>
<feature type="compositionally biased region" description="Basic residues" evidence="1">
    <location>
        <begin position="26"/>
        <end position="35"/>
    </location>
</feature>
<dbReference type="AlphaFoldDB" id="A0A9P6HB21"/>
<reference evidence="3" key="1">
    <citation type="journal article" date="2020" name="Nat. Commun.">
        <title>Large-scale genome sequencing of mycorrhizal fungi provides insights into the early evolution of symbiotic traits.</title>
        <authorList>
            <person name="Miyauchi S."/>
            <person name="Kiss E."/>
            <person name="Kuo A."/>
            <person name="Drula E."/>
            <person name="Kohler A."/>
            <person name="Sanchez-Garcia M."/>
            <person name="Morin E."/>
            <person name="Andreopoulos B."/>
            <person name="Barry K.W."/>
            <person name="Bonito G."/>
            <person name="Buee M."/>
            <person name="Carver A."/>
            <person name="Chen C."/>
            <person name="Cichocki N."/>
            <person name="Clum A."/>
            <person name="Culley D."/>
            <person name="Crous P.W."/>
            <person name="Fauchery L."/>
            <person name="Girlanda M."/>
            <person name="Hayes R.D."/>
            <person name="Keri Z."/>
            <person name="LaButti K."/>
            <person name="Lipzen A."/>
            <person name="Lombard V."/>
            <person name="Magnuson J."/>
            <person name="Maillard F."/>
            <person name="Murat C."/>
            <person name="Nolan M."/>
            <person name="Ohm R.A."/>
            <person name="Pangilinan J."/>
            <person name="Pereira M.F."/>
            <person name="Perotto S."/>
            <person name="Peter M."/>
            <person name="Pfister S."/>
            <person name="Riley R."/>
            <person name="Sitrit Y."/>
            <person name="Stielow J.B."/>
            <person name="Szollosi G."/>
            <person name="Zifcakova L."/>
            <person name="Stursova M."/>
            <person name="Spatafora J.W."/>
            <person name="Tedersoo L."/>
            <person name="Vaario L.M."/>
            <person name="Yamada A."/>
            <person name="Yan M."/>
            <person name="Wang P."/>
            <person name="Xu J."/>
            <person name="Bruns T."/>
            <person name="Baldrian P."/>
            <person name="Vilgalys R."/>
            <person name="Dunand C."/>
            <person name="Henrissat B."/>
            <person name="Grigoriev I.V."/>
            <person name="Hibbett D."/>
            <person name="Nagy L.G."/>
            <person name="Martin F.M."/>
        </authorList>
    </citation>
    <scope>NUCLEOTIDE SEQUENCE</scope>
    <source>
        <strain evidence="3">UH-Tt-Lm1</strain>
    </source>
</reference>
<dbReference type="InterPro" id="IPR041457">
    <property type="entry name" value="CxC2_KDZ-assoc"/>
</dbReference>
<comment type="caution">
    <text evidence="3">The sequence shown here is derived from an EMBL/GenBank/DDBJ whole genome shotgun (WGS) entry which is preliminary data.</text>
</comment>
<sequence length="456" mass="50698">MVRSSRKRKRSAEESPSSATCEVFSHARKGGRFTQKRVVEGSRVDPRSSPAPLFPFDAIPQADDFQPPDERGSSNTAPSVKQKISNNDKSRSVSAVLQEWTPHRTEFLHELLRLEAPPQTLSCATCKSPATYRCLDCLSANLLCSACLLLRHADAPLHKVQKWNGEFFKDVTLTSAGLVVHLGHNIGDRCPSPSDLQDLMVFGLSGVNRLVVRYCRCDHAPSKHAQLLRFRWFPATIARPATAFAFDMLDFFHKLQDQNKCNPYDFYNAILRRSDAAGLNSAIHRYNEIVLVFRIWCHLQILKRGGAVHHSFTVGSLPNGSMAIPCPACPHPGKNTLHLPVSDWKNTLFLGIDACFKLKLKDRGFSDTDLGTGMGYVVDQSPYRTYLEANANSIQSATTCGPDLHAVNQAYTKSSQGYAVTGVAAVSCRHAFIRPKGVVDLQKGERYINIDYHWGQ</sequence>
<dbReference type="Pfam" id="PF18803">
    <property type="entry name" value="CxC2"/>
    <property type="match status" value="1"/>
</dbReference>